<keyword evidence="3" id="KW-0547">Nucleotide-binding</keyword>
<dbReference type="PANTHER" id="PTHR43335:SF8">
    <property type="entry name" value="ABC TRANSPORTER, ATP-BINDING PROTEIN"/>
    <property type="match status" value="1"/>
</dbReference>
<dbReference type="InterPro" id="IPR003593">
    <property type="entry name" value="AAA+_ATPase"/>
</dbReference>
<dbReference type="SMART" id="SM00382">
    <property type="entry name" value="AAA"/>
    <property type="match status" value="1"/>
</dbReference>
<evidence type="ECO:0000256" key="1">
    <source>
        <dbReference type="ARBA" id="ARBA00005417"/>
    </source>
</evidence>
<dbReference type="PANTHER" id="PTHR43335">
    <property type="entry name" value="ABC TRANSPORTER, ATP-BINDING PROTEIN"/>
    <property type="match status" value="1"/>
</dbReference>
<dbReference type="OrthoDB" id="9809205at2"/>
<dbReference type="InterPro" id="IPR003439">
    <property type="entry name" value="ABC_transporter-like_ATP-bd"/>
</dbReference>
<dbReference type="PROSITE" id="PS50893">
    <property type="entry name" value="ABC_TRANSPORTER_2"/>
    <property type="match status" value="1"/>
</dbReference>
<evidence type="ECO:0000256" key="2">
    <source>
        <dbReference type="ARBA" id="ARBA00022448"/>
    </source>
</evidence>
<dbReference type="AlphaFoldDB" id="A0A1I1ANR8"/>
<evidence type="ECO:0000256" key="4">
    <source>
        <dbReference type="ARBA" id="ARBA00022840"/>
    </source>
</evidence>
<evidence type="ECO:0000259" key="5">
    <source>
        <dbReference type="PROSITE" id="PS50893"/>
    </source>
</evidence>
<evidence type="ECO:0000256" key="3">
    <source>
        <dbReference type="ARBA" id="ARBA00022741"/>
    </source>
</evidence>
<organism evidence="6 7">
    <name type="scientific">Clostridium frigidicarnis</name>
    <dbReference type="NCBI Taxonomy" id="84698"/>
    <lineage>
        <taxon>Bacteria</taxon>
        <taxon>Bacillati</taxon>
        <taxon>Bacillota</taxon>
        <taxon>Clostridia</taxon>
        <taxon>Eubacteriales</taxon>
        <taxon>Clostridiaceae</taxon>
        <taxon>Clostridium</taxon>
    </lineage>
</organism>
<feature type="domain" description="ABC transporter" evidence="5">
    <location>
        <begin position="7"/>
        <end position="235"/>
    </location>
</feature>
<keyword evidence="4 6" id="KW-0067">ATP-binding</keyword>
<dbReference type="InterPro" id="IPR027417">
    <property type="entry name" value="P-loop_NTPase"/>
</dbReference>
<gene>
    <name evidence="6" type="ORF">SAMN04488528_104027</name>
</gene>
<dbReference type="PROSITE" id="PS00211">
    <property type="entry name" value="ABC_TRANSPORTER_1"/>
    <property type="match status" value="1"/>
</dbReference>
<proteinExistence type="inferred from homology"/>
<dbReference type="GO" id="GO:0016887">
    <property type="term" value="F:ATP hydrolysis activity"/>
    <property type="evidence" value="ECO:0007669"/>
    <property type="project" value="InterPro"/>
</dbReference>
<dbReference type="Proteomes" id="UP000198619">
    <property type="component" value="Unassembled WGS sequence"/>
</dbReference>
<dbReference type="EMBL" id="FOKI01000040">
    <property type="protein sequence ID" value="SFB39046.1"/>
    <property type="molecule type" value="Genomic_DNA"/>
</dbReference>
<dbReference type="InterPro" id="IPR017871">
    <property type="entry name" value="ABC_transporter-like_CS"/>
</dbReference>
<keyword evidence="7" id="KW-1185">Reference proteome</keyword>
<reference evidence="6 7" key="1">
    <citation type="submission" date="2016-10" db="EMBL/GenBank/DDBJ databases">
        <authorList>
            <person name="de Groot N.N."/>
        </authorList>
    </citation>
    <scope>NUCLEOTIDE SEQUENCE [LARGE SCALE GENOMIC DNA]</scope>
    <source>
        <strain evidence="6 7">DSM 12271</strain>
    </source>
</reference>
<dbReference type="Gene3D" id="3.40.50.300">
    <property type="entry name" value="P-loop containing nucleotide triphosphate hydrolases"/>
    <property type="match status" value="1"/>
</dbReference>
<dbReference type="Pfam" id="PF00005">
    <property type="entry name" value="ABC_tran"/>
    <property type="match status" value="1"/>
</dbReference>
<accession>A0A1I1ANR8</accession>
<dbReference type="STRING" id="84698.SAMN04488528_104027"/>
<dbReference type="RefSeq" id="WP_090042821.1">
    <property type="nucleotide sequence ID" value="NZ_FOKI01000040.1"/>
</dbReference>
<protein>
    <submittedName>
        <fullName evidence="6">ABC-2 type transport system ATP-binding protein</fullName>
    </submittedName>
</protein>
<name>A0A1I1ANR8_9CLOT</name>
<dbReference type="GO" id="GO:0005524">
    <property type="term" value="F:ATP binding"/>
    <property type="evidence" value="ECO:0007669"/>
    <property type="project" value="UniProtKB-KW"/>
</dbReference>
<dbReference type="SUPFAM" id="SSF52540">
    <property type="entry name" value="P-loop containing nucleoside triphosphate hydrolases"/>
    <property type="match status" value="1"/>
</dbReference>
<sequence length="308" mass="34465">MNKNILVQTENLNKRYRDTLVLDNVNLSIEKGKIYALIGQNGAGKTTLIRILTGLSFQSSGEVELFSKKGIKELEKQRKRIGSLIEGPTLYSSMTAYENLEAERICRGIPNKENIEKVLKLVGIDKIGRKKVKDFSLGMKQRLGIAMALLNNPELLILDEPINGLDPMGIIEIRDLIQNLNEKKGITIIISSHILSELYQLATNYIIIDKGRILENITLGQLDEKCKKHIAIKVNDVPLATTVIENNLNTSNFKVMDDGTIKLYDHLDKVSEVSSILSQNGLIIMQITILGDSLEDYFVQLIGGKFND</sequence>
<evidence type="ECO:0000313" key="6">
    <source>
        <dbReference type="EMBL" id="SFB39046.1"/>
    </source>
</evidence>
<evidence type="ECO:0000313" key="7">
    <source>
        <dbReference type="Proteomes" id="UP000198619"/>
    </source>
</evidence>
<keyword evidence="2" id="KW-0813">Transport</keyword>
<comment type="similarity">
    <text evidence="1">Belongs to the ABC transporter superfamily.</text>
</comment>